<dbReference type="InterPro" id="IPR050740">
    <property type="entry name" value="Aldehyde_DH_Superfamily"/>
</dbReference>
<dbReference type="KEGG" id="cga:Celgi_2062"/>
<evidence type="ECO:0000313" key="7">
    <source>
        <dbReference type="Proteomes" id="UP000000485"/>
    </source>
</evidence>
<dbReference type="InterPro" id="IPR016162">
    <property type="entry name" value="Ald_DH_N"/>
</dbReference>
<keyword evidence="7" id="KW-1185">Reference proteome</keyword>
<proteinExistence type="inferred from homology"/>
<dbReference type="Pfam" id="PF00171">
    <property type="entry name" value="Aldedh"/>
    <property type="match status" value="1"/>
</dbReference>
<dbReference type="PROSITE" id="PS00687">
    <property type="entry name" value="ALDEHYDE_DEHYDR_GLU"/>
    <property type="match status" value="1"/>
</dbReference>
<dbReference type="InterPro" id="IPR016163">
    <property type="entry name" value="Ald_DH_C"/>
</dbReference>
<evidence type="ECO:0000256" key="1">
    <source>
        <dbReference type="ARBA" id="ARBA00009986"/>
    </source>
</evidence>
<evidence type="ECO:0000256" key="3">
    <source>
        <dbReference type="PROSITE-ProRule" id="PRU10007"/>
    </source>
</evidence>
<dbReference type="PANTHER" id="PTHR43353:SF5">
    <property type="entry name" value="SUCCINATE-SEMIALDEHYDE DEHYDROGENASE, MITOCHONDRIAL"/>
    <property type="match status" value="1"/>
</dbReference>
<comment type="similarity">
    <text evidence="1 4">Belongs to the aldehyde dehydrogenase family.</text>
</comment>
<evidence type="ECO:0000256" key="2">
    <source>
        <dbReference type="ARBA" id="ARBA00023002"/>
    </source>
</evidence>
<gene>
    <name evidence="6" type="ordered locus">Celgi_2062</name>
</gene>
<dbReference type="EMBL" id="CP002665">
    <property type="protein sequence ID" value="AEI12563.1"/>
    <property type="molecule type" value="Genomic_DNA"/>
</dbReference>
<dbReference type="InterPro" id="IPR016161">
    <property type="entry name" value="Ald_DH/histidinol_DH"/>
</dbReference>
<evidence type="ECO:0000259" key="5">
    <source>
        <dbReference type="Pfam" id="PF00171"/>
    </source>
</evidence>
<dbReference type="InterPro" id="IPR029510">
    <property type="entry name" value="Ald_DH_CS_GLU"/>
</dbReference>
<keyword evidence="2 4" id="KW-0560">Oxidoreductase</keyword>
<dbReference type="Proteomes" id="UP000000485">
    <property type="component" value="Chromosome"/>
</dbReference>
<dbReference type="GO" id="GO:0009450">
    <property type="term" value="P:gamma-aminobutyric acid catabolic process"/>
    <property type="evidence" value="ECO:0007669"/>
    <property type="project" value="TreeGrafter"/>
</dbReference>
<dbReference type="STRING" id="593907.Celgi_2062"/>
<dbReference type="HOGENOM" id="CLU_005391_5_3_11"/>
<feature type="domain" description="Aldehyde dehydrogenase" evidence="5">
    <location>
        <begin position="27"/>
        <end position="488"/>
    </location>
</feature>
<protein>
    <submittedName>
        <fullName evidence="6">Aldehyde Dehydrogenase</fullName>
    </submittedName>
</protein>
<evidence type="ECO:0000313" key="6">
    <source>
        <dbReference type="EMBL" id="AEI12563.1"/>
    </source>
</evidence>
<dbReference type="eggNOG" id="COG1012">
    <property type="taxonomic scope" value="Bacteria"/>
</dbReference>
<dbReference type="Gene3D" id="3.40.605.10">
    <property type="entry name" value="Aldehyde Dehydrogenase, Chain A, domain 1"/>
    <property type="match status" value="1"/>
</dbReference>
<dbReference type="InterPro" id="IPR015590">
    <property type="entry name" value="Aldehyde_DH_dom"/>
</dbReference>
<dbReference type="CDD" id="cd07103">
    <property type="entry name" value="ALDH_F5_SSADH_GabD"/>
    <property type="match status" value="1"/>
</dbReference>
<dbReference type="RefSeq" id="WP_013884081.1">
    <property type="nucleotide sequence ID" value="NC_015671.1"/>
</dbReference>
<dbReference type="Gene3D" id="3.40.309.10">
    <property type="entry name" value="Aldehyde Dehydrogenase, Chain A, domain 2"/>
    <property type="match status" value="1"/>
</dbReference>
<dbReference type="OrthoDB" id="6882680at2"/>
<accession>F7ZZS0</accession>
<dbReference type="FunFam" id="3.40.605.10:FF:000063">
    <property type="entry name" value="Succinate-semialdehyde dehydrogenase, mitochondrial"/>
    <property type="match status" value="1"/>
</dbReference>
<name>F7ZZS0_CELGA</name>
<dbReference type="PANTHER" id="PTHR43353">
    <property type="entry name" value="SUCCINATE-SEMIALDEHYDE DEHYDROGENASE, MITOCHONDRIAL"/>
    <property type="match status" value="1"/>
</dbReference>
<evidence type="ECO:0000256" key="4">
    <source>
        <dbReference type="RuleBase" id="RU003345"/>
    </source>
</evidence>
<reference evidence="7" key="1">
    <citation type="submission" date="2011-04" db="EMBL/GenBank/DDBJ databases">
        <title>Complete sequence of Cellvibrio gilvus ATCC 13127.</title>
        <authorList>
            <person name="Lucas S."/>
            <person name="Han J."/>
            <person name="Lapidus A."/>
            <person name="Cheng J.-F."/>
            <person name="Goodwin L."/>
            <person name="Pitluck S."/>
            <person name="Peters L."/>
            <person name="Munk A."/>
            <person name="Detter J.C."/>
            <person name="Han C."/>
            <person name="Tapia R."/>
            <person name="Land M."/>
            <person name="Hauser L."/>
            <person name="Kyrpides N."/>
            <person name="Ivanova N."/>
            <person name="Ovchinnikova G."/>
            <person name="Pagani I."/>
            <person name="Mead D."/>
            <person name="Brumm P."/>
            <person name="Woyke T."/>
        </authorList>
    </citation>
    <scope>NUCLEOTIDE SEQUENCE [LARGE SCALE GENOMIC DNA]</scope>
    <source>
        <strain evidence="7">ATCC 13127 / NRRL B-14078</strain>
    </source>
</reference>
<sequence>MSTDDAVPLPPTVAAHVPTGLLIGGRWRPSTSARTFEVRDPATTDVLFDVADATPQDALAALEAASDASDEWRDVAPRDRSELLRAVFETMTARAGDLAALITAEGGKPLAEARAEVAYGADYVRWYAEQAVRADGLARRAPAGGGHQLVLTRPVGPALLVTPWNFPLAMVARKLAPALAAGCSVVVKPAQLAPLTTAYLAEIVRAELAERGLPTGVVNVIPSSDARAVTEPLLADPRLRKLSFTGSTQVGVTLLRGAAQHVLRTSMELGGNAPFLVFDDADLDAAVAGAVQAKMRNAGQTCVAANRFLVQRGVAEEFTRRLVAAFDGLVVGHGAARGTSVGPLIESAAVDRVEHAVSAAHDAGARIRLGGERPRRRGHFYAPTVLDRVAPDDPLVTEEVFGPVAPVLTFDDEADAVRQANATPYGLVAYAFTRDVDRVLRLAEHLEAGMVGINRGIVSDASAPFGGVKHSGLGREGGEAGLEEYVERVYVAL</sequence>
<dbReference type="AlphaFoldDB" id="F7ZZS0"/>
<dbReference type="SUPFAM" id="SSF53720">
    <property type="entry name" value="ALDH-like"/>
    <property type="match status" value="1"/>
</dbReference>
<organism evidence="6 7">
    <name type="scientific">Cellulomonas gilvus (strain ATCC 13127 / NRRL B-14078)</name>
    <name type="common">Cellvibrio gilvus</name>
    <dbReference type="NCBI Taxonomy" id="593907"/>
    <lineage>
        <taxon>Bacteria</taxon>
        <taxon>Bacillati</taxon>
        <taxon>Actinomycetota</taxon>
        <taxon>Actinomycetes</taxon>
        <taxon>Micrococcales</taxon>
        <taxon>Cellulomonadaceae</taxon>
        <taxon>Cellulomonas</taxon>
    </lineage>
</organism>
<dbReference type="FunFam" id="3.40.309.10:FF:000004">
    <property type="entry name" value="Succinate-semialdehyde dehydrogenase I"/>
    <property type="match status" value="1"/>
</dbReference>
<dbReference type="GO" id="GO:0004777">
    <property type="term" value="F:succinate-semialdehyde dehydrogenase (NAD+) activity"/>
    <property type="evidence" value="ECO:0007669"/>
    <property type="project" value="TreeGrafter"/>
</dbReference>
<feature type="active site" evidence="3">
    <location>
        <position position="268"/>
    </location>
</feature>